<dbReference type="Proteomes" id="UP000078512">
    <property type="component" value="Unassembled WGS sequence"/>
</dbReference>
<dbReference type="AlphaFoldDB" id="A0A197JTM1"/>
<proteinExistence type="predicted"/>
<keyword evidence="2" id="KW-0812">Transmembrane</keyword>
<sequence length="438" mass="49242">MSTGKQQHTNGRGNGDSTTVDMDHSSPLPRTDAPPPAYSSTPGRGLGQPNDVDEQAPLLGGGRVPSGRVATPAEAAARRATEPRSATEPWRATEPRRVTELRRQLVWWWDDTWRGIKRWFFRWKAFLIAAVVGILVVWGLVCLVSHLSYECTIPEDAQVITKEYSFDPTDYRDLFFHLDEGITGDITVSQSRDRTEGNITILVTAQASTPELLSFITLKTTPVRRNSFLETSLFLDMKSSDIRTALDRNCTRLEVDIIFPRHLYEYDLIQIESRYKGNVIVAMDPRRSADARMAVERLEVMAKEGSVVVKDLMVTEAMNVVTKGGKGKVEAQVEVEKVIRVQAKRAVSLLVENWSNGLDLKVETSGKAQVAMKTPFYGHLWLKTSDDPPEFFASACCFFPRKRDNNTLIGYMSYNGYEPGYLPRIDVKGYNTRLDLLA</sequence>
<feature type="transmembrane region" description="Helical" evidence="2">
    <location>
        <begin position="125"/>
        <end position="149"/>
    </location>
</feature>
<accession>A0A197JTM1</accession>
<keyword evidence="2" id="KW-0472">Membrane</keyword>
<keyword evidence="4" id="KW-1185">Reference proteome</keyword>
<evidence type="ECO:0000313" key="3">
    <source>
        <dbReference type="EMBL" id="OAQ28555.1"/>
    </source>
</evidence>
<name>A0A197JTM1_9FUNG</name>
<dbReference type="EMBL" id="KV442047">
    <property type="protein sequence ID" value="OAQ28555.1"/>
    <property type="molecule type" value="Genomic_DNA"/>
</dbReference>
<dbReference type="CDD" id="cd11304">
    <property type="entry name" value="Cadherin_repeat"/>
    <property type="match status" value="1"/>
</dbReference>
<protein>
    <submittedName>
        <fullName evidence="3">Uncharacterized protein</fullName>
    </submittedName>
</protein>
<feature type="compositionally biased region" description="Polar residues" evidence="1">
    <location>
        <begin position="1"/>
        <end position="20"/>
    </location>
</feature>
<dbReference type="OrthoDB" id="2404401at2759"/>
<gene>
    <name evidence="3" type="ORF">K457DRAFT_138650</name>
</gene>
<evidence type="ECO:0000256" key="2">
    <source>
        <dbReference type="SAM" id="Phobius"/>
    </source>
</evidence>
<evidence type="ECO:0000313" key="4">
    <source>
        <dbReference type="Proteomes" id="UP000078512"/>
    </source>
</evidence>
<reference evidence="3 4" key="1">
    <citation type="submission" date="2016-05" db="EMBL/GenBank/DDBJ databases">
        <title>Genome sequencing reveals origins of a unique bacterial endosymbiosis in the earliest lineages of terrestrial Fungi.</title>
        <authorList>
            <consortium name="DOE Joint Genome Institute"/>
            <person name="Uehling J."/>
            <person name="Gryganskyi A."/>
            <person name="Hameed K."/>
            <person name="Tschaplinski T."/>
            <person name="Misztal P."/>
            <person name="Wu S."/>
            <person name="Desiro A."/>
            <person name="Vande Pol N."/>
            <person name="Du Z.-Y."/>
            <person name="Zienkiewicz A."/>
            <person name="Zienkiewicz K."/>
            <person name="Morin E."/>
            <person name="Tisserant E."/>
            <person name="Splivallo R."/>
            <person name="Hainaut M."/>
            <person name="Henrissat B."/>
            <person name="Ohm R."/>
            <person name="Kuo A."/>
            <person name="Yan J."/>
            <person name="Lipzen A."/>
            <person name="Nolan M."/>
            <person name="Labutti K."/>
            <person name="Barry K."/>
            <person name="Goldstein A."/>
            <person name="Labbe J."/>
            <person name="Schadt C."/>
            <person name="Tuskan G."/>
            <person name="Grigoriev I."/>
            <person name="Martin F."/>
            <person name="Vilgalys R."/>
            <person name="Bonito G."/>
        </authorList>
    </citation>
    <scope>NUCLEOTIDE SEQUENCE [LARGE SCALE GENOMIC DNA]</scope>
    <source>
        <strain evidence="3 4">AG-77</strain>
    </source>
</reference>
<organism evidence="3 4">
    <name type="scientific">Linnemannia elongata AG-77</name>
    <dbReference type="NCBI Taxonomy" id="1314771"/>
    <lineage>
        <taxon>Eukaryota</taxon>
        <taxon>Fungi</taxon>
        <taxon>Fungi incertae sedis</taxon>
        <taxon>Mucoromycota</taxon>
        <taxon>Mortierellomycotina</taxon>
        <taxon>Mortierellomycetes</taxon>
        <taxon>Mortierellales</taxon>
        <taxon>Mortierellaceae</taxon>
        <taxon>Linnemannia</taxon>
    </lineage>
</organism>
<feature type="region of interest" description="Disordered" evidence="1">
    <location>
        <begin position="1"/>
        <end position="94"/>
    </location>
</feature>
<evidence type="ECO:0000256" key="1">
    <source>
        <dbReference type="SAM" id="MobiDB-lite"/>
    </source>
</evidence>
<keyword evidence="2" id="KW-1133">Transmembrane helix</keyword>